<keyword evidence="4 5" id="KW-0342">GTP-binding</keyword>
<dbReference type="SUPFAM" id="SSF52490">
    <property type="entry name" value="Tubulin nucleotide-binding domain-like"/>
    <property type="match status" value="1"/>
</dbReference>
<evidence type="ECO:0000256" key="3">
    <source>
        <dbReference type="ARBA" id="ARBA00022741"/>
    </source>
</evidence>
<dbReference type="PANTHER" id="PTHR11588">
    <property type="entry name" value="TUBULIN"/>
    <property type="match status" value="1"/>
</dbReference>
<dbReference type="GO" id="GO:0005874">
    <property type="term" value="C:microtubule"/>
    <property type="evidence" value="ECO:0007669"/>
    <property type="project" value="UniProtKB-KW"/>
</dbReference>
<dbReference type="InterPro" id="IPR000217">
    <property type="entry name" value="Tubulin"/>
</dbReference>
<proteinExistence type="inferred from homology"/>
<reference evidence="8" key="1">
    <citation type="submission" date="2009-08" db="EMBL/GenBank/DDBJ databases">
        <title>Annotation of Salpingoeca rosetta.</title>
        <authorList>
            <consortium name="The Broad Institute Genome Sequencing Platform"/>
            <person name="Russ C."/>
            <person name="Cuomo C."/>
            <person name="Burger G."/>
            <person name="Gray M.W."/>
            <person name="Holland P.W.H."/>
            <person name="King N."/>
            <person name="Lang F.B.F."/>
            <person name="Roger A.J."/>
            <person name="Ruiz-Trillo I."/>
            <person name="Young S.K."/>
            <person name="Zeng Q."/>
            <person name="Gargeya S."/>
            <person name="Alvarado L."/>
            <person name="Berlin A."/>
            <person name="Chapman S.B."/>
            <person name="Chen Z."/>
            <person name="Freedman E."/>
            <person name="Gellesch M."/>
            <person name="Goldberg J."/>
            <person name="Griggs A."/>
            <person name="Gujja S."/>
            <person name="Heilman E."/>
            <person name="Heiman D."/>
            <person name="Howarth C."/>
            <person name="Mehta T."/>
            <person name="Neiman D."/>
            <person name="Pearson M."/>
            <person name="Roberts A."/>
            <person name="Saif S."/>
            <person name="Shea T."/>
            <person name="Shenoy N."/>
            <person name="Sisk P."/>
            <person name="Stolte C."/>
            <person name="Sykes S."/>
            <person name="White J."/>
            <person name="Yandava C."/>
            <person name="Haas B."/>
            <person name="Nusbaum C."/>
            <person name="Birren B."/>
        </authorList>
    </citation>
    <scope>NUCLEOTIDE SEQUENCE [LARGE SCALE GENOMIC DNA]</scope>
    <source>
        <strain evidence="8">ATCC 50818</strain>
    </source>
</reference>
<dbReference type="Gene3D" id="3.40.50.1440">
    <property type="entry name" value="Tubulin/FtsZ, GTPase domain"/>
    <property type="match status" value="1"/>
</dbReference>
<feature type="domain" description="Tubulin/FtsZ GTPase" evidence="6">
    <location>
        <begin position="56"/>
        <end position="270"/>
    </location>
</feature>
<evidence type="ECO:0000256" key="4">
    <source>
        <dbReference type="ARBA" id="ARBA00023134"/>
    </source>
</evidence>
<protein>
    <submittedName>
        <fullName evidence="8">Tubulin</fullName>
    </submittedName>
</protein>
<evidence type="ECO:0000259" key="6">
    <source>
        <dbReference type="SMART" id="SM00864"/>
    </source>
</evidence>
<dbReference type="InterPro" id="IPR036525">
    <property type="entry name" value="Tubulin/FtsZ_GTPase_sf"/>
</dbReference>
<evidence type="ECO:0000256" key="1">
    <source>
        <dbReference type="ARBA" id="ARBA00009636"/>
    </source>
</evidence>
<dbReference type="Gene3D" id="1.10.287.600">
    <property type="entry name" value="Helix hairpin bin"/>
    <property type="match status" value="1"/>
</dbReference>
<dbReference type="SUPFAM" id="SSF55307">
    <property type="entry name" value="Tubulin C-terminal domain-like"/>
    <property type="match status" value="1"/>
</dbReference>
<dbReference type="eggNOG" id="KOG1375">
    <property type="taxonomic scope" value="Eukaryota"/>
</dbReference>
<dbReference type="AlphaFoldDB" id="F2U7X9"/>
<feature type="domain" description="Tubulin/FtsZ 2-layer sandwich" evidence="7">
    <location>
        <begin position="272"/>
        <end position="407"/>
    </location>
</feature>
<dbReference type="InterPro" id="IPR008280">
    <property type="entry name" value="Tub_FtsZ_C"/>
</dbReference>
<dbReference type="Proteomes" id="UP000007799">
    <property type="component" value="Unassembled WGS sequence"/>
</dbReference>
<dbReference type="Pfam" id="PF03953">
    <property type="entry name" value="Tubulin_C"/>
    <property type="match status" value="1"/>
</dbReference>
<dbReference type="PROSITE" id="PS00227">
    <property type="entry name" value="TUBULIN"/>
    <property type="match status" value="1"/>
</dbReference>
<dbReference type="RefSeq" id="XP_004994706.1">
    <property type="nucleotide sequence ID" value="XM_004994649.1"/>
</dbReference>
<dbReference type="STRING" id="946362.F2U7X9"/>
<dbReference type="SMART" id="SM00865">
    <property type="entry name" value="Tubulin_C"/>
    <property type="match status" value="1"/>
</dbReference>
<evidence type="ECO:0000313" key="9">
    <source>
        <dbReference type="Proteomes" id="UP000007799"/>
    </source>
</evidence>
<accession>F2U7X9</accession>
<comment type="similarity">
    <text evidence="1 5">Belongs to the tubulin family.</text>
</comment>
<dbReference type="InParanoid" id="F2U7X9"/>
<dbReference type="FunCoup" id="F2U7X9">
    <property type="interactions" value="293"/>
</dbReference>
<dbReference type="CDD" id="cd02190">
    <property type="entry name" value="epsilon_tubulin"/>
    <property type="match status" value="1"/>
</dbReference>
<evidence type="ECO:0000259" key="7">
    <source>
        <dbReference type="SMART" id="SM00865"/>
    </source>
</evidence>
<gene>
    <name evidence="8" type="ORF">PTSG_04613</name>
</gene>
<dbReference type="InterPro" id="IPR003008">
    <property type="entry name" value="Tubulin_FtsZ_GTPase"/>
</dbReference>
<sequence length="466" mass="52251">MTQSVVLQIGQCGNQVGRQFWERALKEHAEYNEDGTFDESLNTFFRNVDTRFTPARDLPLKRGAQIASLRARAVLIDMEEGVVNEVLSGPLADVFDTHQTVTNVSGSGNNWAVGYFTYGQTHKEQISDTVRIAVEQCDCLQSFILLHSMGGGTGSGLGTYVLELLHDEYPSVYRFVTAVYPSKDDDVITSPYNSVLAMHQLQQHADCVIPVENQALQDIVEVVDHQTKGRLKRNSAVTGPDTKKSKPWDRMNSIVANTLLNMTSSSRFAGSLNVDVNEITTNLVPFPGMHFLTCSLSPLYDLADVRVPPRRLDQMFSDAFDPSFQLAKCHPRKGILTACALMVRGNVEVSDIRRNIDRVKSKLHFVKWNQEGWKTGLCAQPPVGQRHALLCMANNTCLHETFSNVRSRFLQLYRKRAFRHHYTTHGMDEDRFTAALASLDHLLSLYSDVEATSDSEPQQLPDIDVL</sequence>
<dbReference type="PRINTS" id="PR01161">
    <property type="entry name" value="TUBULIN"/>
</dbReference>
<evidence type="ECO:0000256" key="5">
    <source>
        <dbReference type="RuleBase" id="RU000352"/>
    </source>
</evidence>
<name>F2U7X9_SALR5</name>
<dbReference type="EMBL" id="GL832964">
    <property type="protein sequence ID" value="EGD72884.1"/>
    <property type="molecule type" value="Genomic_DNA"/>
</dbReference>
<dbReference type="InterPro" id="IPR017975">
    <property type="entry name" value="Tubulin_CS"/>
</dbReference>
<keyword evidence="2 5" id="KW-0493">Microtubule</keyword>
<dbReference type="GO" id="GO:0007017">
    <property type="term" value="P:microtubule-based process"/>
    <property type="evidence" value="ECO:0007669"/>
    <property type="project" value="InterPro"/>
</dbReference>
<dbReference type="Pfam" id="PF00091">
    <property type="entry name" value="Tubulin"/>
    <property type="match status" value="1"/>
</dbReference>
<organism evidence="9">
    <name type="scientific">Salpingoeca rosetta (strain ATCC 50818 / BSB-021)</name>
    <dbReference type="NCBI Taxonomy" id="946362"/>
    <lineage>
        <taxon>Eukaryota</taxon>
        <taxon>Choanoflagellata</taxon>
        <taxon>Craspedida</taxon>
        <taxon>Salpingoecidae</taxon>
        <taxon>Salpingoeca</taxon>
    </lineage>
</organism>
<dbReference type="GO" id="GO:0005525">
    <property type="term" value="F:GTP binding"/>
    <property type="evidence" value="ECO:0007669"/>
    <property type="project" value="UniProtKB-UniRule"/>
</dbReference>
<dbReference type="InterPro" id="IPR018316">
    <property type="entry name" value="Tubulin/FtsZ_2-layer-sand-dom"/>
</dbReference>
<dbReference type="FunFam" id="3.40.50.1440:FF:000017">
    <property type="entry name" value="Tubulin epsilon chain"/>
    <property type="match status" value="1"/>
</dbReference>
<dbReference type="PRINTS" id="PR01519">
    <property type="entry name" value="EPSLNTUBULIN"/>
</dbReference>
<dbReference type="InterPro" id="IPR023123">
    <property type="entry name" value="Tubulin_C"/>
</dbReference>
<dbReference type="SMART" id="SM00864">
    <property type="entry name" value="Tubulin"/>
    <property type="match status" value="1"/>
</dbReference>
<dbReference type="KEGG" id="sre:PTSG_04613"/>
<evidence type="ECO:0000313" key="8">
    <source>
        <dbReference type="EMBL" id="EGD72884.1"/>
    </source>
</evidence>
<dbReference type="InterPro" id="IPR004057">
    <property type="entry name" value="Epsilon_tubulin"/>
</dbReference>
<keyword evidence="3 5" id="KW-0547">Nucleotide-binding</keyword>
<evidence type="ECO:0000256" key="2">
    <source>
        <dbReference type="ARBA" id="ARBA00022701"/>
    </source>
</evidence>
<dbReference type="OMA" id="KRAHLHH"/>
<keyword evidence="9" id="KW-1185">Reference proteome</keyword>
<dbReference type="OrthoDB" id="1662883at2759"/>
<dbReference type="GeneID" id="16075288"/>